<dbReference type="Pfam" id="PF21530">
    <property type="entry name" value="Pif1_2B_dom"/>
    <property type="match status" value="1"/>
</dbReference>
<dbReference type="Gene3D" id="3.40.50.300">
    <property type="entry name" value="P-loop containing nucleotide triphosphate hydrolases"/>
    <property type="match status" value="1"/>
</dbReference>
<dbReference type="GO" id="GO:0006260">
    <property type="term" value="P:DNA replication"/>
    <property type="evidence" value="ECO:0007669"/>
    <property type="project" value="TreeGrafter"/>
</dbReference>
<dbReference type="GO" id="GO:0004386">
    <property type="term" value="F:helicase activity"/>
    <property type="evidence" value="ECO:0007669"/>
    <property type="project" value="UniProtKB-KW"/>
</dbReference>
<sequence length="195" mass="21809">MIPGEEKSYLSCDTPCKSDEDYEVQSDWFTSEFLNDIQCSGVPNHRLTLKVGVPIMLLRNIDQASGLCNGTRLQVRDLGKNIIKASIITGKHAGDMVFLPRMDLVPNDSGLPFKFSRRQFPICLCFAMTINKSQGQSMSKVGLYLPRPVFTHGQLYVAISRVTTKRGLKMVILDEDGKPCTTTLNVVYPEIFESL</sequence>
<keyword evidence="2" id="KW-0378">Hydrolase</keyword>
<accession>A0A2K3M456</accession>
<reference evidence="2 3" key="1">
    <citation type="journal article" date="2014" name="Am. J. Bot.">
        <title>Genome assembly and annotation for red clover (Trifolium pratense; Fabaceae).</title>
        <authorList>
            <person name="Istvanek J."/>
            <person name="Jaros M."/>
            <person name="Krenek A."/>
            <person name="Repkova J."/>
        </authorList>
    </citation>
    <scope>NUCLEOTIDE SEQUENCE [LARGE SCALE GENOMIC DNA]</scope>
    <source>
        <strain evidence="3">cv. Tatra</strain>
        <tissue evidence="2">Young leaves</tissue>
    </source>
</reference>
<dbReference type="PANTHER" id="PTHR23274:SF33">
    <property type="entry name" value="ANIMAL RPA1 DOMAIN PROTEIN"/>
    <property type="match status" value="1"/>
</dbReference>
<dbReference type="AlphaFoldDB" id="A0A2K3M456"/>
<reference evidence="2 3" key="2">
    <citation type="journal article" date="2017" name="Front. Plant Sci.">
        <title>Gene Classification and Mining of Molecular Markers Useful in Red Clover (Trifolium pratense) Breeding.</title>
        <authorList>
            <person name="Istvanek J."/>
            <person name="Dluhosova J."/>
            <person name="Dluhos P."/>
            <person name="Patkova L."/>
            <person name="Nedelnik J."/>
            <person name="Repkova J."/>
        </authorList>
    </citation>
    <scope>NUCLEOTIDE SEQUENCE [LARGE SCALE GENOMIC DNA]</scope>
    <source>
        <strain evidence="3">cv. Tatra</strain>
        <tissue evidence="2">Young leaves</tissue>
    </source>
</reference>
<dbReference type="EMBL" id="ASHM01049050">
    <property type="protein sequence ID" value="PNX85568.1"/>
    <property type="molecule type" value="Genomic_DNA"/>
</dbReference>
<feature type="domain" description="DNA helicase Pif1-like 2B" evidence="1">
    <location>
        <begin position="32"/>
        <end position="78"/>
    </location>
</feature>
<protein>
    <submittedName>
        <fullName evidence="2">ATP-dependent DNA helicase PIF1</fullName>
    </submittedName>
</protein>
<keyword evidence="2" id="KW-0347">Helicase</keyword>
<dbReference type="GO" id="GO:0005657">
    <property type="term" value="C:replication fork"/>
    <property type="evidence" value="ECO:0007669"/>
    <property type="project" value="TreeGrafter"/>
</dbReference>
<dbReference type="CDD" id="cd18809">
    <property type="entry name" value="SF1_C_RecD"/>
    <property type="match status" value="1"/>
</dbReference>
<evidence type="ECO:0000313" key="3">
    <source>
        <dbReference type="Proteomes" id="UP000236291"/>
    </source>
</evidence>
<name>A0A2K3M456_TRIPR</name>
<dbReference type="FunFam" id="3.40.50.300:FF:002884">
    <property type="entry name" value="ATP-dependent DNA helicase"/>
    <property type="match status" value="1"/>
</dbReference>
<gene>
    <name evidence="2" type="ORF">L195_g041638</name>
</gene>
<comment type="caution">
    <text evidence="2">The sequence shown here is derived from an EMBL/GenBank/DDBJ whole genome shotgun (WGS) entry which is preliminary data.</text>
</comment>
<proteinExistence type="predicted"/>
<evidence type="ECO:0000313" key="2">
    <source>
        <dbReference type="EMBL" id="PNX85568.1"/>
    </source>
</evidence>
<dbReference type="InterPro" id="IPR027417">
    <property type="entry name" value="P-loop_NTPase"/>
</dbReference>
<organism evidence="2 3">
    <name type="scientific">Trifolium pratense</name>
    <name type="common">Red clover</name>
    <dbReference type="NCBI Taxonomy" id="57577"/>
    <lineage>
        <taxon>Eukaryota</taxon>
        <taxon>Viridiplantae</taxon>
        <taxon>Streptophyta</taxon>
        <taxon>Embryophyta</taxon>
        <taxon>Tracheophyta</taxon>
        <taxon>Spermatophyta</taxon>
        <taxon>Magnoliopsida</taxon>
        <taxon>eudicotyledons</taxon>
        <taxon>Gunneridae</taxon>
        <taxon>Pentapetalae</taxon>
        <taxon>rosids</taxon>
        <taxon>fabids</taxon>
        <taxon>Fabales</taxon>
        <taxon>Fabaceae</taxon>
        <taxon>Papilionoideae</taxon>
        <taxon>50 kb inversion clade</taxon>
        <taxon>NPAAA clade</taxon>
        <taxon>Hologalegina</taxon>
        <taxon>IRL clade</taxon>
        <taxon>Trifolieae</taxon>
        <taxon>Trifolium</taxon>
    </lineage>
</organism>
<evidence type="ECO:0000259" key="1">
    <source>
        <dbReference type="Pfam" id="PF21530"/>
    </source>
</evidence>
<dbReference type="PANTHER" id="PTHR23274">
    <property type="entry name" value="DNA HELICASE-RELATED"/>
    <property type="match status" value="1"/>
</dbReference>
<dbReference type="InterPro" id="IPR049163">
    <property type="entry name" value="Pif1-like_2B_dom"/>
</dbReference>
<dbReference type="SUPFAM" id="SSF52540">
    <property type="entry name" value="P-loop containing nucleoside triphosphate hydrolases"/>
    <property type="match status" value="1"/>
</dbReference>
<dbReference type="Proteomes" id="UP000236291">
    <property type="component" value="Unassembled WGS sequence"/>
</dbReference>
<keyword evidence="2" id="KW-0547">Nucleotide-binding</keyword>
<keyword evidence="2" id="KW-0067">ATP-binding</keyword>
<dbReference type="STRING" id="57577.A0A2K3M456"/>